<evidence type="ECO:0000313" key="3">
    <source>
        <dbReference type="Proteomes" id="UP000235616"/>
    </source>
</evidence>
<proteinExistence type="predicted"/>
<dbReference type="OrthoDB" id="5713681at2"/>
<accession>A0A2N7VHB5</accession>
<evidence type="ECO:0008006" key="4">
    <source>
        <dbReference type="Google" id="ProtNLM"/>
    </source>
</evidence>
<organism evidence="2 3">
    <name type="scientific">Trinickia dabaoshanensis</name>
    <dbReference type="NCBI Taxonomy" id="564714"/>
    <lineage>
        <taxon>Bacteria</taxon>
        <taxon>Pseudomonadati</taxon>
        <taxon>Pseudomonadota</taxon>
        <taxon>Betaproteobacteria</taxon>
        <taxon>Burkholderiales</taxon>
        <taxon>Burkholderiaceae</taxon>
        <taxon>Trinickia</taxon>
    </lineage>
</organism>
<protein>
    <recommendedName>
        <fullName evidence="4">DNA-binding protein</fullName>
    </recommendedName>
</protein>
<comment type="caution">
    <text evidence="2">The sequence shown here is derived from an EMBL/GenBank/DDBJ whole genome shotgun (WGS) entry which is preliminary data.</text>
</comment>
<evidence type="ECO:0000256" key="1">
    <source>
        <dbReference type="SAM" id="MobiDB-lite"/>
    </source>
</evidence>
<feature type="region of interest" description="Disordered" evidence="1">
    <location>
        <begin position="207"/>
        <end position="235"/>
    </location>
</feature>
<dbReference type="EMBL" id="PNYA01000024">
    <property type="protein sequence ID" value="PMS16544.1"/>
    <property type="molecule type" value="Genomic_DNA"/>
</dbReference>
<name>A0A2N7VHB5_9BURK</name>
<sequence length="235" mass="26879">MPRLPREATERLISNEILLTQLSTLDELVLLVPDQVAMILGRSKETLKEERDQGRPPPHVKTSEKGAYYYRLGDVRDYLRVLQTFITEEERAVYFKKHKINGLDEIRPLMELRNKRYQEQARLDAVGKKGMGFTSIGDFLTRALPDDEWPFTVVDGKPIDFFTSLSLGAETLPEDGVECGWLTLDDYLVMRRDAALQERQQREAAELRAVADEATTDPLPAYERPVMGGKPRGRL</sequence>
<dbReference type="Proteomes" id="UP000235616">
    <property type="component" value="Unassembled WGS sequence"/>
</dbReference>
<dbReference type="AlphaFoldDB" id="A0A2N7VHB5"/>
<dbReference type="RefSeq" id="WP_102647864.1">
    <property type="nucleotide sequence ID" value="NZ_PNYA01000024.1"/>
</dbReference>
<evidence type="ECO:0000313" key="2">
    <source>
        <dbReference type="EMBL" id="PMS16544.1"/>
    </source>
</evidence>
<reference evidence="2 3" key="1">
    <citation type="submission" date="2018-01" db="EMBL/GenBank/DDBJ databases">
        <title>Whole genome analyses suggest that Burkholderia sensu lato contains two further novel genera in the rhizoxinica-symbiotica group Mycetohabitans gen. nov., and Trinickia gen. nov.: implications for the evolution of diazotrophy and nodulation in the Burkholderiaceae.</title>
        <authorList>
            <person name="Estrada-de los Santos P."/>
            <person name="Palmer M."/>
            <person name="Chavez-Ramirez B."/>
            <person name="Beukes C."/>
            <person name="Steenkamp E.T."/>
            <person name="Hirsch A.M."/>
            <person name="Manyaka P."/>
            <person name="Maluk M."/>
            <person name="Lafos M."/>
            <person name="Crook M."/>
            <person name="Gross E."/>
            <person name="Simon M.F."/>
            <person name="Bueno dos Reis Junior F."/>
            <person name="Poole P.S."/>
            <person name="Venter S.N."/>
            <person name="James E.K."/>
        </authorList>
    </citation>
    <scope>NUCLEOTIDE SEQUENCE [LARGE SCALE GENOMIC DNA]</scope>
    <source>
        <strain evidence="2 3">GIMN1.004</strain>
    </source>
</reference>
<gene>
    <name evidence="2" type="ORF">C0Z18_23615</name>
</gene>
<keyword evidence="3" id="KW-1185">Reference proteome</keyword>